<dbReference type="PIRSF" id="PIRSF036704">
    <property type="entry name" value="UCP036704"/>
    <property type="match status" value="1"/>
</dbReference>
<sequence>MKKQASGISRRQALKTLVVGGAAVAASSHVGEAKAESEEVTKEVKGEGYRETDHIRAYYASLQQ</sequence>
<dbReference type="RefSeq" id="WP_115139108.1">
    <property type="nucleotide sequence ID" value="NZ_JAKIKT010000011.1"/>
</dbReference>
<protein>
    <submittedName>
        <fullName evidence="2">Twin-arginine translocation signal domain-containing protein</fullName>
    </submittedName>
</protein>
<name>A0ABT0NE39_9GAMM</name>
<comment type="caution">
    <text evidence="2">The sequence shown here is derived from an EMBL/GenBank/DDBJ whole genome shotgun (WGS) entry which is preliminary data.</text>
</comment>
<gene>
    <name evidence="2" type="ORF">L2725_20435</name>
</gene>
<dbReference type="PROSITE" id="PS51318">
    <property type="entry name" value="TAT"/>
    <property type="match status" value="1"/>
</dbReference>
<dbReference type="InterPro" id="IPR006311">
    <property type="entry name" value="TAT_signal"/>
</dbReference>
<organism evidence="2 3">
    <name type="scientific">Shewanella corallii</name>
    <dbReference type="NCBI Taxonomy" id="560080"/>
    <lineage>
        <taxon>Bacteria</taxon>
        <taxon>Pseudomonadati</taxon>
        <taxon>Pseudomonadota</taxon>
        <taxon>Gammaproteobacteria</taxon>
        <taxon>Alteromonadales</taxon>
        <taxon>Shewanellaceae</taxon>
        <taxon>Shewanella</taxon>
    </lineage>
</organism>
<dbReference type="Proteomes" id="UP001202831">
    <property type="component" value="Unassembled WGS sequence"/>
</dbReference>
<dbReference type="NCBIfam" id="TIGR02811">
    <property type="entry name" value="formate_TAT"/>
    <property type="match status" value="1"/>
</dbReference>
<evidence type="ECO:0000313" key="3">
    <source>
        <dbReference type="Proteomes" id="UP001202831"/>
    </source>
</evidence>
<keyword evidence="3" id="KW-1185">Reference proteome</keyword>
<proteinExistence type="predicted"/>
<reference evidence="2 3" key="1">
    <citation type="submission" date="2022-01" db="EMBL/GenBank/DDBJ databases">
        <title>Whole genome-based taxonomy of the Shewanellaceae.</title>
        <authorList>
            <person name="Martin-Rodriguez A.J."/>
        </authorList>
    </citation>
    <scope>NUCLEOTIDE SEQUENCE [LARGE SCALE GENOMIC DNA]</scope>
    <source>
        <strain evidence="2 3">DSM 21332</strain>
    </source>
</reference>
<dbReference type="InterPro" id="IPR019546">
    <property type="entry name" value="TAT_signal_bac_arc"/>
</dbReference>
<dbReference type="InterPro" id="IPR014177">
    <property type="entry name" value="Formate_DH_TAT-contain"/>
</dbReference>
<evidence type="ECO:0000313" key="2">
    <source>
        <dbReference type="EMBL" id="MCL2916111.1"/>
    </source>
</evidence>
<evidence type="ECO:0000256" key="1">
    <source>
        <dbReference type="ARBA" id="ARBA00022729"/>
    </source>
</evidence>
<dbReference type="NCBIfam" id="TIGR01409">
    <property type="entry name" value="TAT_signal_seq"/>
    <property type="match status" value="1"/>
</dbReference>
<dbReference type="EMBL" id="JAKIKT010000011">
    <property type="protein sequence ID" value="MCL2916111.1"/>
    <property type="molecule type" value="Genomic_DNA"/>
</dbReference>
<accession>A0ABT0NE39</accession>
<keyword evidence="1" id="KW-0732">Signal</keyword>